<dbReference type="PANTHER" id="PTHR30040">
    <property type="entry name" value="THIAMINE BIOSYNTHESIS LIPOPROTEIN APBE"/>
    <property type="match status" value="1"/>
</dbReference>
<comment type="cofactor">
    <cofactor evidence="12">
        <name>Mg(2+)</name>
        <dbReference type="ChEBI" id="CHEBI:18420"/>
    </cofactor>
    <cofactor evidence="12">
        <name>Mn(2+)</name>
        <dbReference type="ChEBI" id="CHEBI:29035"/>
    </cofactor>
    <text evidence="12">Magnesium. Can also use manganese.</text>
</comment>
<dbReference type="EMBL" id="CP001616">
    <property type="protein sequence ID" value="ACQ94149.1"/>
    <property type="molecule type" value="Genomic_DNA"/>
</dbReference>
<feature type="binding site" evidence="12">
    <location>
        <position position="292"/>
    </location>
    <ligand>
        <name>Mg(2+)</name>
        <dbReference type="ChEBI" id="CHEBI:18420"/>
    </ligand>
</feature>
<keyword evidence="8 11" id="KW-0460">Magnesium</keyword>
<evidence type="ECO:0000256" key="9">
    <source>
        <dbReference type="ARBA" id="ARBA00031306"/>
    </source>
</evidence>
<evidence type="ECO:0000256" key="1">
    <source>
        <dbReference type="ARBA" id="ARBA00008282"/>
    </source>
</evidence>
<proteinExistence type="inferred from homology"/>
<evidence type="ECO:0000256" key="12">
    <source>
        <dbReference type="PIRSR" id="PIRSR006268-2"/>
    </source>
</evidence>
<dbReference type="HOGENOM" id="CLU_044403_1_0_6"/>
<keyword evidence="6 11" id="KW-0479">Metal-binding</keyword>
<dbReference type="AlphaFoldDB" id="C4LAH4"/>
<evidence type="ECO:0000256" key="10">
    <source>
        <dbReference type="ARBA" id="ARBA00048540"/>
    </source>
</evidence>
<gene>
    <name evidence="13" type="ordered locus">Tola_2555</name>
</gene>
<keyword evidence="13" id="KW-0449">Lipoprotein</keyword>
<evidence type="ECO:0000256" key="5">
    <source>
        <dbReference type="ARBA" id="ARBA00022679"/>
    </source>
</evidence>
<dbReference type="KEGG" id="tau:Tola_2555"/>
<keyword evidence="5 11" id="KW-0808">Transferase</keyword>
<evidence type="ECO:0000256" key="6">
    <source>
        <dbReference type="ARBA" id="ARBA00022723"/>
    </source>
</evidence>
<sequence>MFASALRVSALAFNHYSTGVIPMSSVERVYSYSAVLMGSPILLKLFEDNQQAAQAVFHLIKQQEDMLTVNRAHSQLMTINHAAGLHPVVVSRPVFELISKAKTVSLMQDSCFNFTIGPLVKRWKIGFHGDTVPSPAEIQSLLPLTRPDQVMLDPQACSVYLAQAGMEIDLGAIAKGYIADRVRDLLQQMGIHQALINLGGNVLTLGTPRYGDQSAWGVGLKKPFAAPDALIGIIEVAGKSVVTSGIYERYFEQEGKIYHHILDPETGYPLDNELLSVTVISDDSVDGDIYTTLLYGMGVKKALHYLTTVPHIEAIFVTRTGQVILSSQRQFRFTLQDSDYQLA</sequence>
<reference evidence="14" key="1">
    <citation type="submission" date="2009-05" db="EMBL/GenBank/DDBJ databases">
        <title>Complete sequence of Tolumonas auensis DSM 9187.</title>
        <authorList>
            <consortium name="US DOE Joint Genome Institute"/>
            <person name="Lucas S."/>
            <person name="Copeland A."/>
            <person name="Lapidus A."/>
            <person name="Glavina del Rio T."/>
            <person name="Tice H."/>
            <person name="Bruce D."/>
            <person name="Goodwin L."/>
            <person name="Pitluck S."/>
            <person name="Chertkov O."/>
            <person name="Brettin T."/>
            <person name="Detter J.C."/>
            <person name="Han C."/>
            <person name="Larimer F."/>
            <person name="Land M."/>
            <person name="Hauser L."/>
            <person name="Kyrpides N."/>
            <person name="Mikhailova N."/>
            <person name="Spring S."/>
            <person name="Beller H."/>
        </authorList>
    </citation>
    <scope>NUCLEOTIDE SEQUENCE [LARGE SCALE GENOMIC DNA]</scope>
    <source>
        <strain evidence="14">DSM 9187 / TA4</strain>
    </source>
</reference>
<name>C4LAH4_TOLAT</name>
<dbReference type="Proteomes" id="UP000009073">
    <property type="component" value="Chromosome"/>
</dbReference>
<dbReference type="InterPro" id="IPR003374">
    <property type="entry name" value="ApbE-like_sf"/>
</dbReference>
<feature type="binding site" evidence="12">
    <location>
        <position position="288"/>
    </location>
    <ligand>
        <name>Mg(2+)</name>
        <dbReference type="ChEBI" id="CHEBI:18420"/>
    </ligand>
</feature>
<evidence type="ECO:0000256" key="7">
    <source>
        <dbReference type="ARBA" id="ARBA00022827"/>
    </source>
</evidence>
<evidence type="ECO:0000256" key="2">
    <source>
        <dbReference type="ARBA" id="ARBA00011955"/>
    </source>
</evidence>
<protein>
    <recommendedName>
        <fullName evidence="3 11">FAD:protein FMN transferase</fullName>
        <ecNumber evidence="2 11">2.7.1.180</ecNumber>
    </recommendedName>
    <alternativeName>
        <fullName evidence="9 11">Flavin transferase</fullName>
    </alternativeName>
</protein>
<accession>C4LAH4</accession>
<comment type="similarity">
    <text evidence="1 11">Belongs to the ApbE family.</text>
</comment>
<evidence type="ECO:0000256" key="4">
    <source>
        <dbReference type="ARBA" id="ARBA00022630"/>
    </source>
</evidence>
<keyword evidence="4 11" id="KW-0285">Flavoprotein</keyword>
<dbReference type="GO" id="GO:0046872">
    <property type="term" value="F:metal ion binding"/>
    <property type="evidence" value="ECO:0007669"/>
    <property type="project" value="UniProtKB-UniRule"/>
</dbReference>
<feature type="binding site" evidence="12">
    <location>
        <position position="172"/>
    </location>
    <ligand>
        <name>Mg(2+)</name>
        <dbReference type="ChEBI" id="CHEBI:18420"/>
    </ligand>
</feature>
<dbReference type="InterPro" id="IPR024932">
    <property type="entry name" value="ApbE"/>
</dbReference>
<evidence type="ECO:0000256" key="3">
    <source>
        <dbReference type="ARBA" id="ARBA00016337"/>
    </source>
</evidence>
<dbReference type="PANTHER" id="PTHR30040:SF2">
    <property type="entry name" value="FAD:PROTEIN FMN TRANSFERASE"/>
    <property type="match status" value="1"/>
</dbReference>
<dbReference type="Pfam" id="PF02424">
    <property type="entry name" value="ApbE"/>
    <property type="match status" value="1"/>
</dbReference>
<evidence type="ECO:0000313" key="13">
    <source>
        <dbReference type="EMBL" id="ACQ94149.1"/>
    </source>
</evidence>
<evidence type="ECO:0000256" key="8">
    <source>
        <dbReference type="ARBA" id="ARBA00022842"/>
    </source>
</evidence>
<dbReference type="eggNOG" id="COG1477">
    <property type="taxonomic scope" value="Bacteria"/>
</dbReference>
<dbReference type="Gene3D" id="3.10.520.10">
    <property type="entry name" value="ApbE-like domains"/>
    <property type="match status" value="1"/>
</dbReference>
<dbReference type="PIRSF" id="PIRSF006268">
    <property type="entry name" value="ApbE"/>
    <property type="match status" value="1"/>
</dbReference>
<evidence type="ECO:0000256" key="11">
    <source>
        <dbReference type="PIRNR" id="PIRNR006268"/>
    </source>
</evidence>
<dbReference type="SUPFAM" id="SSF143631">
    <property type="entry name" value="ApbE-like"/>
    <property type="match status" value="1"/>
</dbReference>
<evidence type="ECO:0000313" key="14">
    <source>
        <dbReference type="Proteomes" id="UP000009073"/>
    </source>
</evidence>
<organism evidence="13 14">
    <name type="scientific">Tolumonas auensis (strain DSM 9187 / NBRC 110442 / TA 4)</name>
    <dbReference type="NCBI Taxonomy" id="595494"/>
    <lineage>
        <taxon>Bacteria</taxon>
        <taxon>Pseudomonadati</taxon>
        <taxon>Pseudomonadota</taxon>
        <taxon>Gammaproteobacteria</taxon>
        <taxon>Aeromonadales</taxon>
        <taxon>Aeromonadaceae</taxon>
        <taxon>Tolumonas</taxon>
    </lineage>
</organism>
<dbReference type="STRING" id="595494.Tola_2555"/>
<keyword evidence="7 11" id="KW-0274">FAD</keyword>
<keyword evidence="14" id="KW-1185">Reference proteome</keyword>
<comment type="catalytic activity">
    <reaction evidence="10 11">
        <text>L-threonyl-[protein] + FAD = FMN-L-threonyl-[protein] + AMP + H(+)</text>
        <dbReference type="Rhea" id="RHEA:36847"/>
        <dbReference type="Rhea" id="RHEA-COMP:11060"/>
        <dbReference type="Rhea" id="RHEA-COMP:11061"/>
        <dbReference type="ChEBI" id="CHEBI:15378"/>
        <dbReference type="ChEBI" id="CHEBI:30013"/>
        <dbReference type="ChEBI" id="CHEBI:57692"/>
        <dbReference type="ChEBI" id="CHEBI:74257"/>
        <dbReference type="ChEBI" id="CHEBI:456215"/>
        <dbReference type="EC" id="2.7.1.180"/>
    </reaction>
</comment>
<dbReference type="GO" id="GO:0016740">
    <property type="term" value="F:transferase activity"/>
    <property type="evidence" value="ECO:0007669"/>
    <property type="project" value="UniProtKB-UniRule"/>
</dbReference>
<reference evidence="13 14" key="2">
    <citation type="journal article" date="2011" name="Stand. Genomic Sci.">
        <title>Complete genome sequence of Tolumonas auensis type strain (TA 4).</title>
        <authorList>
            <person name="Chertkov O."/>
            <person name="Copeland A."/>
            <person name="Lucas S."/>
            <person name="Lapidus A."/>
            <person name="Berry K.W."/>
            <person name="Detter J.C."/>
            <person name="Del Rio T.G."/>
            <person name="Hammon N."/>
            <person name="Dalin E."/>
            <person name="Tice H."/>
            <person name="Pitluck S."/>
            <person name="Richardson P."/>
            <person name="Bruce D."/>
            <person name="Goodwin L."/>
            <person name="Han C."/>
            <person name="Tapia R."/>
            <person name="Saunders E."/>
            <person name="Schmutz J."/>
            <person name="Brettin T."/>
            <person name="Larimer F."/>
            <person name="Land M."/>
            <person name="Hauser L."/>
            <person name="Spring S."/>
            <person name="Rohde M."/>
            <person name="Kyrpides N.C."/>
            <person name="Ivanova N."/>
            <person name="Goker M."/>
            <person name="Beller H.R."/>
            <person name="Klenk H.P."/>
            <person name="Woyke T."/>
        </authorList>
    </citation>
    <scope>NUCLEOTIDE SEQUENCE [LARGE SCALE GENOMIC DNA]</scope>
    <source>
        <strain evidence="14">DSM 9187 / TA4</strain>
    </source>
</reference>
<dbReference type="EC" id="2.7.1.180" evidence="2 11"/>